<dbReference type="RefSeq" id="WP_159026136.1">
    <property type="nucleotide sequence ID" value="NZ_JADBGF010000001.1"/>
</dbReference>
<dbReference type="Proteomes" id="UP000629287">
    <property type="component" value="Unassembled WGS sequence"/>
</dbReference>
<dbReference type="GeneID" id="86829658"/>
<reference evidence="2 3" key="1">
    <citation type="submission" date="2020-10" db="EMBL/GenBank/DDBJ databases">
        <title>Sequencing the genomes of 1000 actinobacteria strains.</title>
        <authorList>
            <person name="Klenk H.-P."/>
        </authorList>
    </citation>
    <scope>NUCLEOTIDE SEQUENCE [LARGE SCALE GENOMIC DNA]</scope>
    <source>
        <strain evidence="2 3">DSM 41803</strain>
    </source>
</reference>
<proteinExistence type="predicted"/>
<dbReference type="AlphaFoldDB" id="A0A8I0TTG1"/>
<protein>
    <submittedName>
        <fullName evidence="2">Uncharacterized protein</fullName>
    </submittedName>
</protein>
<name>A0A8I0TTG1_9ACTN</name>
<evidence type="ECO:0000313" key="3">
    <source>
        <dbReference type="Proteomes" id="UP000629287"/>
    </source>
</evidence>
<accession>A0A8I0TTG1</accession>
<feature type="region of interest" description="Disordered" evidence="1">
    <location>
        <begin position="25"/>
        <end position="53"/>
    </location>
</feature>
<comment type="caution">
    <text evidence="2">The sequence shown here is derived from an EMBL/GenBank/DDBJ whole genome shotgun (WGS) entry which is preliminary data.</text>
</comment>
<keyword evidence="3" id="KW-1185">Reference proteome</keyword>
<organism evidence="2 3">
    <name type="scientific">Streptomyces stelliscabiei</name>
    <dbReference type="NCBI Taxonomy" id="146820"/>
    <lineage>
        <taxon>Bacteria</taxon>
        <taxon>Bacillati</taxon>
        <taxon>Actinomycetota</taxon>
        <taxon>Actinomycetes</taxon>
        <taxon>Kitasatosporales</taxon>
        <taxon>Streptomycetaceae</taxon>
        <taxon>Streptomyces</taxon>
    </lineage>
</organism>
<evidence type="ECO:0000256" key="1">
    <source>
        <dbReference type="SAM" id="MobiDB-lite"/>
    </source>
</evidence>
<feature type="region of interest" description="Disordered" evidence="1">
    <location>
        <begin position="1"/>
        <end position="20"/>
    </location>
</feature>
<sequence>MALGFKGPIEADDPRLHGHETVYQASRGGYFPPVPKPVAGTGQDDTVEITRED</sequence>
<gene>
    <name evidence="2" type="ORF">H4687_005100</name>
</gene>
<evidence type="ECO:0000313" key="2">
    <source>
        <dbReference type="EMBL" id="MBE1598971.1"/>
    </source>
</evidence>
<dbReference type="EMBL" id="JADBGF010000001">
    <property type="protein sequence ID" value="MBE1598971.1"/>
    <property type="molecule type" value="Genomic_DNA"/>
</dbReference>